<dbReference type="InterPro" id="IPR000568">
    <property type="entry name" value="ATP_synth_F0_asu"/>
</dbReference>
<dbReference type="InterPro" id="IPR035908">
    <property type="entry name" value="F0_ATP_A_sf"/>
</dbReference>
<dbReference type="GeneID" id="63379111"/>
<dbReference type="GO" id="GO:0045259">
    <property type="term" value="C:proton-transporting ATP synthase complex"/>
    <property type="evidence" value="ECO:0007669"/>
    <property type="project" value="UniProtKB-KW"/>
</dbReference>
<evidence type="ECO:0000256" key="6">
    <source>
        <dbReference type="ARBA" id="ARBA00022692"/>
    </source>
</evidence>
<keyword evidence="11" id="KW-0066">ATP synthesis</keyword>
<keyword evidence="14" id="KW-0496">Mitochondrion</keyword>
<dbReference type="NCBIfam" id="TIGR01131">
    <property type="entry name" value="ATP_synt_6_or_A"/>
    <property type="match status" value="1"/>
</dbReference>
<dbReference type="AlphaFoldDB" id="A0A7S6VIK4"/>
<evidence type="ECO:0000256" key="10">
    <source>
        <dbReference type="ARBA" id="ARBA00023136"/>
    </source>
</evidence>
<feature type="transmembrane region" description="Helical" evidence="13">
    <location>
        <begin position="206"/>
        <end position="230"/>
    </location>
</feature>
<keyword evidence="6 13" id="KW-0812">Transmembrane</keyword>
<dbReference type="PROSITE" id="PS00449">
    <property type="entry name" value="ATPASE_A"/>
    <property type="match status" value="1"/>
</dbReference>
<evidence type="ECO:0000256" key="12">
    <source>
        <dbReference type="RuleBase" id="RU004450"/>
    </source>
</evidence>
<dbReference type="FunFam" id="1.20.120.220:FF:000003">
    <property type="entry name" value="ATP synthase subunit a"/>
    <property type="match status" value="1"/>
</dbReference>
<dbReference type="CDD" id="cd00310">
    <property type="entry name" value="ATP-synt_Fo_a_6"/>
    <property type="match status" value="1"/>
</dbReference>
<evidence type="ECO:0000256" key="5">
    <source>
        <dbReference type="ARBA" id="ARBA00022547"/>
    </source>
</evidence>
<dbReference type="InterPro" id="IPR023011">
    <property type="entry name" value="ATP_synth_F0_asu_AS"/>
</dbReference>
<dbReference type="Gene3D" id="1.20.120.220">
    <property type="entry name" value="ATP synthase, F0 complex, subunit A"/>
    <property type="match status" value="1"/>
</dbReference>
<dbReference type="EMBL" id="MT028548">
    <property type="protein sequence ID" value="QOW39558.1"/>
    <property type="molecule type" value="Genomic_DNA"/>
</dbReference>
<dbReference type="PRINTS" id="PR00123">
    <property type="entry name" value="ATPASEA"/>
</dbReference>
<dbReference type="HAMAP" id="MF_01393">
    <property type="entry name" value="ATP_synth_a_bact"/>
    <property type="match status" value="1"/>
</dbReference>
<evidence type="ECO:0000256" key="9">
    <source>
        <dbReference type="ARBA" id="ARBA00023065"/>
    </source>
</evidence>
<evidence type="ECO:0000256" key="3">
    <source>
        <dbReference type="ARBA" id="ARBA00021312"/>
    </source>
</evidence>
<proteinExistence type="inferred from homology"/>
<comment type="subcellular location">
    <subcellularLocation>
        <location evidence="1 12">Mitochondrion inner membrane</location>
        <topology evidence="1 12">Multi-pass membrane protein</topology>
    </subcellularLocation>
</comment>
<keyword evidence="8 13" id="KW-1133">Transmembrane helix</keyword>
<feature type="transmembrane region" description="Helical" evidence="13">
    <location>
        <begin position="181"/>
        <end position="200"/>
    </location>
</feature>
<evidence type="ECO:0000256" key="7">
    <source>
        <dbReference type="ARBA" id="ARBA00022781"/>
    </source>
</evidence>
<name>A0A7S6VIK4_9PEZI</name>
<dbReference type="PANTHER" id="PTHR11410:SF0">
    <property type="entry name" value="ATP SYNTHASE SUBUNIT A"/>
    <property type="match status" value="1"/>
</dbReference>
<dbReference type="PANTHER" id="PTHR11410">
    <property type="entry name" value="ATP SYNTHASE SUBUNIT A"/>
    <property type="match status" value="1"/>
</dbReference>
<keyword evidence="5" id="KW-0138">CF(0)</keyword>
<accession>A0A7S6VIK4</accession>
<dbReference type="InterPro" id="IPR045083">
    <property type="entry name" value="ATP_synth_F0_asu_bact/mt"/>
</dbReference>
<keyword evidence="7" id="KW-0375">Hydrogen ion transport</keyword>
<keyword evidence="4" id="KW-0813">Transport</keyword>
<organism evidence="14">
    <name type="scientific">Tuber calosporum</name>
    <dbReference type="NCBI Taxonomy" id="1894963"/>
    <lineage>
        <taxon>Eukaryota</taxon>
        <taxon>Fungi</taxon>
        <taxon>Dikarya</taxon>
        <taxon>Ascomycota</taxon>
        <taxon>Pezizomycotina</taxon>
        <taxon>Pezizomycetes</taxon>
        <taxon>Pezizales</taxon>
        <taxon>Tuberaceae</taxon>
        <taxon>Tuber</taxon>
    </lineage>
</organism>
<reference evidence="14" key="1">
    <citation type="journal article" name="Front. Microbiol.">
        <title>The 287,403 bp Mitochondrial Genome of Ectomycorrhizal Fungus Tuber calosporum Reveals Intron Expansion, tRNA Loss, and Gene Rearrangement.</title>
        <authorList>
            <person name="Li X."/>
            <person name="Li L."/>
            <person name="Bao Z."/>
            <person name="Tu W."/>
            <person name="He X."/>
            <person name="Zhang B."/>
            <person name="Ye L."/>
            <person name="Wang X."/>
            <person name="Li Q."/>
        </authorList>
    </citation>
    <scope>NUCLEOTIDE SEQUENCE</scope>
</reference>
<evidence type="ECO:0000256" key="1">
    <source>
        <dbReference type="ARBA" id="ARBA00004448"/>
    </source>
</evidence>
<feature type="transmembrane region" description="Helical" evidence="13">
    <location>
        <begin position="92"/>
        <end position="110"/>
    </location>
</feature>
<keyword evidence="10 13" id="KW-0472">Membrane</keyword>
<evidence type="ECO:0000256" key="8">
    <source>
        <dbReference type="ARBA" id="ARBA00022989"/>
    </source>
</evidence>
<comment type="similarity">
    <text evidence="2">Belongs to the ATPase A chain family.</text>
</comment>
<feature type="transmembrane region" description="Helical" evidence="13">
    <location>
        <begin position="122"/>
        <end position="142"/>
    </location>
</feature>
<dbReference type="GO" id="GO:0005743">
    <property type="term" value="C:mitochondrial inner membrane"/>
    <property type="evidence" value="ECO:0007669"/>
    <property type="project" value="UniProtKB-SubCell"/>
</dbReference>
<dbReference type="Pfam" id="PF00119">
    <property type="entry name" value="ATP-synt_A"/>
    <property type="match status" value="1"/>
</dbReference>
<gene>
    <name evidence="14" type="primary">atp6</name>
</gene>
<dbReference type="NCBIfam" id="NF004482">
    <property type="entry name" value="PRK05815.2-4"/>
    <property type="match status" value="1"/>
</dbReference>
<keyword evidence="9" id="KW-0406">Ion transport</keyword>
<protein>
    <recommendedName>
        <fullName evidence="3 12">ATP synthase subunit a</fullName>
    </recommendedName>
</protein>
<evidence type="ECO:0000256" key="2">
    <source>
        <dbReference type="ARBA" id="ARBA00006810"/>
    </source>
</evidence>
<feature type="transmembrane region" description="Helical" evidence="13">
    <location>
        <begin position="148"/>
        <end position="169"/>
    </location>
</feature>
<dbReference type="GO" id="GO:0046933">
    <property type="term" value="F:proton-transporting ATP synthase activity, rotational mechanism"/>
    <property type="evidence" value="ECO:0007669"/>
    <property type="project" value="TreeGrafter"/>
</dbReference>
<evidence type="ECO:0000256" key="13">
    <source>
        <dbReference type="SAM" id="Phobius"/>
    </source>
</evidence>
<dbReference type="RefSeq" id="YP_010033050.1">
    <property type="nucleotide sequence ID" value="NC_053885.1"/>
</dbReference>
<geneLocation type="mitochondrion" evidence="14"/>
<evidence type="ECO:0000256" key="11">
    <source>
        <dbReference type="ARBA" id="ARBA00023310"/>
    </source>
</evidence>
<evidence type="ECO:0000256" key="4">
    <source>
        <dbReference type="ARBA" id="ARBA00022448"/>
    </source>
</evidence>
<evidence type="ECO:0000313" key="14">
    <source>
        <dbReference type="EMBL" id="QOW39558.1"/>
    </source>
</evidence>
<feature type="transmembrane region" description="Helical" evidence="13">
    <location>
        <begin position="37"/>
        <end position="55"/>
    </location>
</feature>
<dbReference type="SUPFAM" id="SSF81336">
    <property type="entry name" value="F1F0 ATP synthase subunit A"/>
    <property type="match status" value="1"/>
</dbReference>
<sequence length="257" mass="28216">MLSFKNITSPMDQFEVRNLLSLDVPLLGNINMSITNIGLYLIIGVLIVLSLNLFATNNNKIVSNNWSISQESIYATIHSIVVSQINETRGQIYFPFLYSLFIFILINNLIGLSPYSFASTSHFILTFSISFTIVLGATLLGLHKHGLGFFSLFVPAGCPLGLLPFLVLIEFISYLSRAISLGLRLAANITAGHLLLAILSGLTYNIMVSGLIFFIIGLLPLSFIIAFCGLEIAISFIQSQVFVVLTSSYIKDALDLH</sequence>